<keyword evidence="2" id="KW-1185">Reference proteome</keyword>
<proteinExistence type="predicted"/>
<name>A0ACC0W9G2_9STRA</name>
<dbReference type="Proteomes" id="UP001163321">
    <property type="component" value="Chromosome 3"/>
</dbReference>
<dbReference type="EMBL" id="CM047582">
    <property type="protein sequence ID" value="KAI9915087.1"/>
    <property type="molecule type" value="Genomic_DNA"/>
</dbReference>
<evidence type="ECO:0000313" key="1">
    <source>
        <dbReference type="EMBL" id="KAI9915087.1"/>
    </source>
</evidence>
<sequence>MHQFKVVTEAGEKDQNEVEEKPEVRLEKQTKTHREKLMVVRVYETHMSEQEMSVLPMSETLKKASMRMLKEIEHADNKRRADLEAKNSLDTFIYKAHDTMSAQENEIKLVTIHEQVESLQSKLDETESWLYDDGDKVEAAEYNEKMDMLNSDLSAILFRGTELEELPIAIETAKHYVSNTRDHMDQWSTSKLQVTDEERGDVTEKLDEVEAWLTESETRQKASPKHEKPVLTSTDVTKKVQGIKKFVAFLTKRPKPQSIKTDSNDMEKDGEDSKVDTSSTHADDVKIDKVGQTELTDEKDEL</sequence>
<reference evidence="1 2" key="1">
    <citation type="journal article" date="2022" name="bioRxiv">
        <title>The genome of the oomycete Peronosclerospora sorghi, a cosmopolitan pathogen of maize and sorghum, is inflated with dispersed pseudogenes.</title>
        <authorList>
            <person name="Fletcher K."/>
            <person name="Martin F."/>
            <person name="Isakeit T."/>
            <person name="Cavanaugh K."/>
            <person name="Magill C."/>
            <person name="Michelmore R."/>
        </authorList>
    </citation>
    <scope>NUCLEOTIDE SEQUENCE [LARGE SCALE GENOMIC DNA]</scope>
    <source>
        <strain evidence="1">P6</strain>
    </source>
</reference>
<organism evidence="1 2">
    <name type="scientific">Peronosclerospora sorghi</name>
    <dbReference type="NCBI Taxonomy" id="230839"/>
    <lineage>
        <taxon>Eukaryota</taxon>
        <taxon>Sar</taxon>
        <taxon>Stramenopiles</taxon>
        <taxon>Oomycota</taxon>
        <taxon>Peronosporomycetes</taxon>
        <taxon>Peronosporales</taxon>
        <taxon>Peronosporaceae</taxon>
        <taxon>Peronosclerospora</taxon>
    </lineage>
</organism>
<gene>
    <name evidence="1" type="ORF">PsorP6_008477</name>
</gene>
<accession>A0ACC0W9G2</accession>
<comment type="caution">
    <text evidence="1">The sequence shown here is derived from an EMBL/GenBank/DDBJ whole genome shotgun (WGS) entry which is preliminary data.</text>
</comment>
<evidence type="ECO:0000313" key="2">
    <source>
        <dbReference type="Proteomes" id="UP001163321"/>
    </source>
</evidence>
<protein>
    <submittedName>
        <fullName evidence="1">Uncharacterized protein</fullName>
    </submittedName>
</protein>